<feature type="compositionally biased region" description="Low complexity" evidence="1">
    <location>
        <begin position="484"/>
        <end position="495"/>
    </location>
</feature>
<dbReference type="EMBL" id="CDMZ01005884">
    <property type="protein sequence ID" value="CEM55523.1"/>
    <property type="molecule type" value="Genomic_DNA"/>
</dbReference>
<organism evidence="3">
    <name type="scientific">Chromera velia CCMP2878</name>
    <dbReference type="NCBI Taxonomy" id="1169474"/>
    <lineage>
        <taxon>Eukaryota</taxon>
        <taxon>Sar</taxon>
        <taxon>Alveolata</taxon>
        <taxon>Colpodellida</taxon>
        <taxon>Chromeraceae</taxon>
        <taxon>Chromera</taxon>
    </lineage>
</organism>
<keyword evidence="2" id="KW-0812">Transmembrane</keyword>
<feature type="compositionally biased region" description="Polar residues" evidence="1">
    <location>
        <begin position="547"/>
        <end position="558"/>
    </location>
</feature>
<feature type="compositionally biased region" description="Polar residues" evidence="1">
    <location>
        <begin position="377"/>
        <end position="408"/>
    </location>
</feature>
<feature type="region of interest" description="Disordered" evidence="1">
    <location>
        <begin position="574"/>
        <end position="609"/>
    </location>
</feature>
<gene>
    <name evidence="3" type="ORF">Cvel_13617</name>
</gene>
<feature type="compositionally biased region" description="Polar residues" evidence="1">
    <location>
        <begin position="496"/>
        <end position="507"/>
    </location>
</feature>
<evidence type="ECO:0000256" key="2">
    <source>
        <dbReference type="SAM" id="Phobius"/>
    </source>
</evidence>
<feature type="compositionally biased region" description="Acidic residues" evidence="1">
    <location>
        <begin position="351"/>
        <end position="361"/>
    </location>
</feature>
<feature type="compositionally biased region" description="Acidic residues" evidence="1">
    <location>
        <begin position="683"/>
        <end position="694"/>
    </location>
</feature>
<evidence type="ECO:0000256" key="1">
    <source>
        <dbReference type="SAM" id="MobiDB-lite"/>
    </source>
</evidence>
<keyword evidence="2" id="KW-0472">Membrane</keyword>
<feature type="region of interest" description="Disordered" evidence="1">
    <location>
        <begin position="325"/>
        <end position="531"/>
    </location>
</feature>
<feature type="region of interest" description="Disordered" evidence="1">
    <location>
        <begin position="546"/>
        <end position="565"/>
    </location>
</feature>
<feature type="compositionally biased region" description="Basic and acidic residues" evidence="1">
    <location>
        <begin position="217"/>
        <end position="239"/>
    </location>
</feature>
<feature type="compositionally biased region" description="Basic and acidic residues" evidence="1">
    <location>
        <begin position="462"/>
        <end position="481"/>
    </location>
</feature>
<feature type="region of interest" description="Disordered" evidence="1">
    <location>
        <begin position="621"/>
        <end position="661"/>
    </location>
</feature>
<name>A0A0G4IEG9_9ALVE</name>
<feature type="compositionally biased region" description="Basic and acidic residues" evidence="1">
    <location>
        <begin position="440"/>
        <end position="452"/>
    </location>
</feature>
<feature type="compositionally biased region" description="Basic and acidic residues" evidence="1">
    <location>
        <begin position="577"/>
        <end position="591"/>
    </location>
</feature>
<feature type="transmembrane region" description="Helical" evidence="2">
    <location>
        <begin position="45"/>
        <end position="64"/>
    </location>
</feature>
<feature type="compositionally biased region" description="Basic and acidic residues" evidence="1">
    <location>
        <begin position="338"/>
        <end position="350"/>
    </location>
</feature>
<proteinExistence type="predicted"/>
<accession>A0A0G4IEG9</accession>
<reference evidence="3" key="1">
    <citation type="submission" date="2014-11" db="EMBL/GenBank/DDBJ databases">
        <authorList>
            <person name="Otto D Thomas"/>
            <person name="Naeem Raeece"/>
        </authorList>
    </citation>
    <scope>NUCLEOTIDE SEQUENCE</scope>
</reference>
<feature type="transmembrane region" description="Helical" evidence="2">
    <location>
        <begin position="133"/>
        <end position="155"/>
    </location>
</feature>
<feature type="compositionally biased region" description="Basic and acidic residues" evidence="1">
    <location>
        <begin position="646"/>
        <end position="655"/>
    </location>
</feature>
<sequence length="694" mass="76961">MRRRCFAPALVAILVCEQALWFTVMTVWANCVWGPRLPPSVPRGHPLESLYSCTLLLVIGILCFEMFEQRMPVQMPVNARAKSYVFHTITIGLNLIAHSLTSKTPPNEVTRLPPFRFHLDNYPWGVFLCLPDLLLWSLASAVAGMIMSAVSLWLADATLNAEAREARDPNLGPLSHVPIIFYYSGHFLRFLRAWAIDRLREFRESFCTCWRRREEGTVGGGEERAEGGEGETGEERGEESPLLGGATPHTLSDEDLERGGGSRSGLEGRRERGRLIQDTPRVARERDGTPLFRSPVDARRLRAPWLLFSDSDEWRAIREGGGAFRLPGVFRGGGRRGGGGERSADVQRDSVEEEEQEEEEEFKGGEVAGESRGRSFVLSTSRSQPSRETQRTQSNRPSSAPLHSQSHRLSPFFDFEEEDQQQIVQRKQTPADQHVVLEGTEVREEGVSKNEDPSSSSSFYCEGREQDESKRVTLTDCRVSRDLSSSSSSSGSSSSWQTARSFFSPSPHSAPRGSIRTALPESDEDTKTHQSLSKTNLFAALDETIKSDANSSVPSLSRSDGFLLTGQNFPCTVKVQEGAKGRGEETEKQTPERGSGNANREHLLRDDRQEPVFSGSLLFSSYTSSSSSSSVPPQSRNPSIFLYSTKEGDEGRKGEASGSTLFTSSDRLIDSSHTHLGFHLSEEDIQQENASDLD</sequence>
<feature type="compositionally biased region" description="Polar residues" evidence="1">
    <location>
        <begin position="421"/>
        <end position="431"/>
    </location>
</feature>
<feature type="transmembrane region" description="Helical" evidence="2">
    <location>
        <begin position="84"/>
        <end position="101"/>
    </location>
</feature>
<protein>
    <submittedName>
        <fullName evidence="3">Uncharacterized protein</fullName>
    </submittedName>
</protein>
<feature type="compositionally biased region" description="Basic and acidic residues" evidence="1">
    <location>
        <begin position="599"/>
        <end position="609"/>
    </location>
</feature>
<dbReference type="AlphaFoldDB" id="A0A0G4IEG9"/>
<dbReference type="VEuPathDB" id="CryptoDB:Cvel_13617"/>
<feature type="compositionally biased region" description="Low complexity" evidence="1">
    <location>
        <begin position="621"/>
        <end position="639"/>
    </location>
</feature>
<keyword evidence="2" id="KW-1133">Transmembrane helix</keyword>
<feature type="region of interest" description="Disordered" evidence="1">
    <location>
        <begin position="675"/>
        <end position="694"/>
    </location>
</feature>
<feature type="region of interest" description="Disordered" evidence="1">
    <location>
        <begin position="217"/>
        <end position="275"/>
    </location>
</feature>
<evidence type="ECO:0000313" key="3">
    <source>
        <dbReference type="EMBL" id="CEM55523.1"/>
    </source>
</evidence>
<feature type="compositionally biased region" description="Basic and acidic residues" evidence="1">
    <location>
        <begin position="266"/>
        <end position="275"/>
    </location>
</feature>